<dbReference type="GO" id="GO:0009432">
    <property type="term" value="P:SOS response"/>
    <property type="evidence" value="ECO:0007669"/>
    <property type="project" value="UniProtKB-UniRule"/>
</dbReference>
<dbReference type="GO" id="GO:0003697">
    <property type="term" value="F:single-stranded DNA binding"/>
    <property type="evidence" value="ECO:0007669"/>
    <property type="project" value="UniProtKB-UniRule"/>
</dbReference>
<evidence type="ECO:0000256" key="2">
    <source>
        <dbReference type="ARBA" id="ARBA00008016"/>
    </source>
</evidence>
<evidence type="ECO:0000313" key="13">
    <source>
        <dbReference type="Proteomes" id="UP001165393"/>
    </source>
</evidence>
<accession>A0AA42B5Y1</accession>
<comment type="similarity">
    <text evidence="2 9 10">Belongs to the RecF family.</text>
</comment>
<dbReference type="GO" id="GO:0006260">
    <property type="term" value="P:DNA replication"/>
    <property type="evidence" value="ECO:0007669"/>
    <property type="project" value="UniProtKB-UniRule"/>
</dbReference>
<keyword evidence="8 9" id="KW-0238">DNA-binding</keyword>
<evidence type="ECO:0000256" key="10">
    <source>
        <dbReference type="RuleBase" id="RU000578"/>
    </source>
</evidence>
<sequence length="365" mass="41844">MSICQLNVESVRNLSQVQMQPCDGFNFIVGLNGAGKSSVLEAIHMLGAGRSFRTSRHRQLIQYEQQQLNIFAEVDRGHQRHRVGMQRDKQSDLAIRINGQSTTRLADLVGLFPLQLLTPESANLLLTGNKVRRQFLDWGLFYQGEQFFNAWKRYTRILKQRNAMVRQQARYEQIGFWDQELISNGRVISQLREEFVARLQQALLPFTHKFLPDHEVTLVYQPGWDLSDDLATQLESNYPRDLRQGYTTLGPHRATFKVKVNNNPAEEMCSRGQLKLLVAALTLAQGALLSQQHGIPCIYLVDDFAAELDESRRALLIECLIAIKSQVFITATDSIFVDQIRQQIEDQARPIKVFHVEQGKLTKHE</sequence>
<dbReference type="PROSITE" id="PS00618">
    <property type="entry name" value="RECF_2"/>
    <property type="match status" value="1"/>
</dbReference>
<feature type="binding site" evidence="9">
    <location>
        <begin position="30"/>
        <end position="37"/>
    </location>
    <ligand>
        <name>ATP</name>
        <dbReference type="ChEBI" id="CHEBI:30616"/>
    </ligand>
</feature>
<feature type="domain" description="RecF/RecN/SMC N-terminal" evidence="11">
    <location>
        <begin position="3"/>
        <end position="343"/>
    </location>
</feature>
<comment type="function">
    <text evidence="9 10">The RecF protein is involved in DNA metabolism; it is required for DNA replication and normal SOS inducibility. RecF binds preferentially to single-stranded, linear DNA. It also seems to bind ATP.</text>
</comment>
<evidence type="ECO:0000256" key="9">
    <source>
        <dbReference type="HAMAP-Rule" id="MF_00365"/>
    </source>
</evidence>
<dbReference type="AlphaFoldDB" id="A0AA42B5Y1"/>
<name>A0AA42B5Y1_9GAMM</name>
<keyword evidence="4 9" id="KW-0963">Cytoplasm</keyword>
<organism evidence="12 13">
    <name type="scientific">Echinimonas agarilytica</name>
    <dbReference type="NCBI Taxonomy" id="1215918"/>
    <lineage>
        <taxon>Bacteria</taxon>
        <taxon>Pseudomonadati</taxon>
        <taxon>Pseudomonadota</taxon>
        <taxon>Gammaproteobacteria</taxon>
        <taxon>Alteromonadales</taxon>
        <taxon>Echinimonadaceae</taxon>
        <taxon>Echinimonas</taxon>
    </lineage>
</organism>
<evidence type="ECO:0000256" key="3">
    <source>
        <dbReference type="ARBA" id="ARBA00020170"/>
    </source>
</evidence>
<dbReference type="GO" id="GO:0006302">
    <property type="term" value="P:double-strand break repair"/>
    <property type="evidence" value="ECO:0007669"/>
    <property type="project" value="TreeGrafter"/>
</dbReference>
<keyword evidence="9 10" id="KW-0234">DNA repair</keyword>
<dbReference type="HAMAP" id="MF_00365">
    <property type="entry name" value="RecF"/>
    <property type="match status" value="1"/>
</dbReference>
<dbReference type="GO" id="GO:0000731">
    <property type="term" value="P:DNA synthesis involved in DNA repair"/>
    <property type="evidence" value="ECO:0007669"/>
    <property type="project" value="TreeGrafter"/>
</dbReference>
<dbReference type="EMBL" id="JAMQGP010000001">
    <property type="protein sequence ID" value="MCM2678084.1"/>
    <property type="molecule type" value="Genomic_DNA"/>
</dbReference>
<evidence type="ECO:0000259" key="11">
    <source>
        <dbReference type="Pfam" id="PF02463"/>
    </source>
</evidence>
<dbReference type="PANTHER" id="PTHR32182:SF0">
    <property type="entry name" value="DNA REPLICATION AND REPAIR PROTEIN RECF"/>
    <property type="match status" value="1"/>
</dbReference>
<evidence type="ECO:0000256" key="5">
    <source>
        <dbReference type="ARBA" id="ARBA00022705"/>
    </source>
</evidence>
<dbReference type="InterPro" id="IPR027417">
    <property type="entry name" value="P-loop_NTPase"/>
</dbReference>
<dbReference type="Gene3D" id="1.20.1050.90">
    <property type="entry name" value="RecF/RecN/SMC, N-terminal domain"/>
    <property type="match status" value="1"/>
</dbReference>
<dbReference type="RefSeq" id="WP_251259401.1">
    <property type="nucleotide sequence ID" value="NZ_JAMQGP010000001.1"/>
</dbReference>
<comment type="caution">
    <text evidence="12">The sequence shown here is derived from an EMBL/GenBank/DDBJ whole genome shotgun (WGS) entry which is preliminary data.</text>
</comment>
<dbReference type="PANTHER" id="PTHR32182">
    <property type="entry name" value="DNA REPLICATION AND REPAIR PROTEIN RECF"/>
    <property type="match status" value="1"/>
</dbReference>
<keyword evidence="7 9" id="KW-0067">ATP-binding</keyword>
<reference evidence="12 13" key="1">
    <citation type="journal article" date="2013" name="Antonie Van Leeuwenhoek">
        <title>Echinimonas agarilytica gen. nov., sp. nov., a new gammaproteobacterium isolated from the sea urchin Strongylocentrotus intermedius.</title>
        <authorList>
            <person name="Nedashkovskaya O.I."/>
            <person name="Stenkova A.M."/>
            <person name="Zhukova N.V."/>
            <person name="Van Trappen S."/>
            <person name="Lee J.S."/>
            <person name="Kim S.B."/>
        </authorList>
    </citation>
    <scope>NUCLEOTIDE SEQUENCE [LARGE SCALE GENOMIC DNA]</scope>
    <source>
        <strain evidence="12 13">KMM 6351</strain>
    </source>
</reference>
<dbReference type="InterPro" id="IPR003395">
    <property type="entry name" value="RecF/RecN/SMC_N"/>
</dbReference>
<dbReference type="GO" id="GO:0005737">
    <property type="term" value="C:cytoplasm"/>
    <property type="evidence" value="ECO:0007669"/>
    <property type="project" value="UniProtKB-SubCell"/>
</dbReference>
<dbReference type="InterPro" id="IPR001238">
    <property type="entry name" value="DNA-binding_RecF"/>
</dbReference>
<keyword evidence="6 9" id="KW-0547">Nucleotide-binding</keyword>
<dbReference type="GO" id="GO:0005524">
    <property type="term" value="F:ATP binding"/>
    <property type="evidence" value="ECO:0007669"/>
    <property type="project" value="UniProtKB-UniRule"/>
</dbReference>
<evidence type="ECO:0000256" key="1">
    <source>
        <dbReference type="ARBA" id="ARBA00004496"/>
    </source>
</evidence>
<evidence type="ECO:0000313" key="12">
    <source>
        <dbReference type="EMBL" id="MCM2678084.1"/>
    </source>
</evidence>
<keyword evidence="9 10" id="KW-0742">SOS response</keyword>
<evidence type="ECO:0000256" key="8">
    <source>
        <dbReference type="ARBA" id="ARBA00023125"/>
    </source>
</evidence>
<dbReference type="InterPro" id="IPR018078">
    <property type="entry name" value="DNA-binding_RecF_CS"/>
</dbReference>
<gene>
    <name evidence="9 12" type="primary">recF</name>
    <name evidence="12" type="ORF">NAF29_00165</name>
</gene>
<dbReference type="NCBIfam" id="TIGR00611">
    <property type="entry name" value="recf"/>
    <property type="match status" value="1"/>
</dbReference>
<dbReference type="Gene3D" id="3.40.50.300">
    <property type="entry name" value="P-loop containing nucleotide triphosphate hydrolases"/>
    <property type="match status" value="1"/>
</dbReference>
<dbReference type="Pfam" id="PF02463">
    <property type="entry name" value="SMC_N"/>
    <property type="match status" value="1"/>
</dbReference>
<proteinExistence type="inferred from homology"/>
<keyword evidence="13" id="KW-1185">Reference proteome</keyword>
<evidence type="ECO:0000256" key="7">
    <source>
        <dbReference type="ARBA" id="ARBA00022840"/>
    </source>
</evidence>
<dbReference type="Proteomes" id="UP001165393">
    <property type="component" value="Unassembled WGS sequence"/>
</dbReference>
<protein>
    <recommendedName>
        <fullName evidence="3 9">DNA replication and repair protein RecF</fullName>
    </recommendedName>
</protein>
<evidence type="ECO:0000256" key="4">
    <source>
        <dbReference type="ARBA" id="ARBA00022490"/>
    </source>
</evidence>
<comment type="subcellular location">
    <subcellularLocation>
        <location evidence="1 9 10">Cytoplasm</location>
    </subcellularLocation>
</comment>
<evidence type="ECO:0000256" key="6">
    <source>
        <dbReference type="ARBA" id="ARBA00022741"/>
    </source>
</evidence>
<keyword evidence="5 9" id="KW-0235">DNA replication</keyword>
<keyword evidence="9 10" id="KW-0227">DNA damage</keyword>
<dbReference type="InterPro" id="IPR042174">
    <property type="entry name" value="RecF_2"/>
</dbReference>
<dbReference type="SUPFAM" id="SSF52540">
    <property type="entry name" value="P-loop containing nucleoside triphosphate hydrolases"/>
    <property type="match status" value="1"/>
</dbReference>